<dbReference type="EMBL" id="GGEC01009172">
    <property type="protein sequence ID" value="MBW89655.1"/>
    <property type="molecule type" value="Transcribed_RNA"/>
</dbReference>
<evidence type="ECO:0000313" key="1">
    <source>
        <dbReference type="EMBL" id="MBW89655.1"/>
    </source>
</evidence>
<accession>A0A2P2J844</accession>
<proteinExistence type="predicted"/>
<protein>
    <submittedName>
        <fullName evidence="1">Uncharacterized protein</fullName>
    </submittedName>
</protein>
<sequence length="137" mass="15535">MKTRSQQVPASLQGFLFTPYDNGDYMTCNGDSHKSLKLSHPVPYFPSTPHFLTSHNSCSMSSSDNRNWCGSRKDKRASPRKYQLLPFFAACYKTTMATTSLTQSSNTYINFIFTIELFSHSTTMFTTNKCPMSLENP</sequence>
<reference evidence="1" key="1">
    <citation type="submission" date="2018-02" db="EMBL/GenBank/DDBJ databases">
        <title>Rhizophora mucronata_Transcriptome.</title>
        <authorList>
            <person name="Meera S.P."/>
            <person name="Sreeshan A."/>
            <person name="Augustine A."/>
        </authorList>
    </citation>
    <scope>NUCLEOTIDE SEQUENCE</scope>
    <source>
        <tissue evidence="1">Leaf</tissue>
    </source>
</reference>
<organism evidence="1">
    <name type="scientific">Rhizophora mucronata</name>
    <name type="common">Asiatic mangrove</name>
    <dbReference type="NCBI Taxonomy" id="61149"/>
    <lineage>
        <taxon>Eukaryota</taxon>
        <taxon>Viridiplantae</taxon>
        <taxon>Streptophyta</taxon>
        <taxon>Embryophyta</taxon>
        <taxon>Tracheophyta</taxon>
        <taxon>Spermatophyta</taxon>
        <taxon>Magnoliopsida</taxon>
        <taxon>eudicotyledons</taxon>
        <taxon>Gunneridae</taxon>
        <taxon>Pentapetalae</taxon>
        <taxon>rosids</taxon>
        <taxon>fabids</taxon>
        <taxon>Malpighiales</taxon>
        <taxon>Rhizophoraceae</taxon>
        <taxon>Rhizophora</taxon>
    </lineage>
</organism>
<name>A0A2P2J844_RHIMU</name>
<dbReference type="AlphaFoldDB" id="A0A2P2J844"/>